<keyword evidence="2" id="KW-0732">Signal</keyword>
<gene>
    <name evidence="3" type="ORF">ACERZ8_13070</name>
</gene>
<evidence type="ECO:0000256" key="1">
    <source>
        <dbReference type="SAM" id="Phobius"/>
    </source>
</evidence>
<sequence>MQFLTYAPRLRCAALTAMAGGAVAQTMSLWGGHLARFLPPMAVMMGAGAVGAGIAGLILADAFGRAGRRGAFCALLGWPIATLLGAVIGATLVVIEAMELSAATLAHAVSEGAPFGIMALMDGISTSPAVAGIWLLSGWAMHVGARVERRATI</sequence>
<dbReference type="EMBL" id="JBHDIY010000002">
    <property type="protein sequence ID" value="MFL4470767.1"/>
    <property type="molecule type" value="Genomic_DNA"/>
</dbReference>
<feature type="transmembrane region" description="Helical" evidence="1">
    <location>
        <begin position="72"/>
        <end position="95"/>
    </location>
</feature>
<keyword evidence="1" id="KW-0812">Transmembrane</keyword>
<evidence type="ECO:0000256" key="2">
    <source>
        <dbReference type="SAM" id="SignalP"/>
    </source>
</evidence>
<evidence type="ECO:0008006" key="5">
    <source>
        <dbReference type="Google" id="ProtNLM"/>
    </source>
</evidence>
<evidence type="ECO:0000313" key="3">
    <source>
        <dbReference type="EMBL" id="MFL4470767.1"/>
    </source>
</evidence>
<name>A0ABW8UV41_9RHOB</name>
<keyword evidence="1" id="KW-0472">Membrane</keyword>
<reference evidence="3 4" key="1">
    <citation type="submission" date="2024-08" db="EMBL/GenBank/DDBJ databases">
        <title>Tateyamaria sp. nov., isolated from marine algae.</title>
        <authorList>
            <person name="Choi B.J."/>
            <person name="Kim J.M."/>
            <person name="Lee J.K."/>
            <person name="Choi D.G."/>
            <person name="Bayburt H."/>
            <person name="Baek J.H."/>
            <person name="Han D.M."/>
            <person name="Jeon C.O."/>
        </authorList>
    </citation>
    <scope>NUCLEOTIDE SEQUENCE [LARGE SCALE GENOMIC DNA]</scope>
    <source>
        <strain evidence="3 4">KMU-156</strain>
    </source>
</reference>
<keyword evidence="1" id="KW-1133">Transmembrane helix</keyword>
<accession>A0ABW8UV41</accession>
<feature type="chain" id="PRO_5047032114" description="Major facilitator superfamily (MFS) profile domain-containing protein" evidence="2">
    <location>
        <begin position="20"/>
        <end position="153"/>
    </location>
</feature>
<keyword evidence="4" id="KW-1185">Reference proteome</keyword>
<evidence type="ECO:0000313" key="4">
    <source>
        <dbReference type="Proteomes" id="UP001627408"/>
    </source>
</evidence>
<comment type="caution">
    <text evidence="3">The sequence shown here is derived from an EMBL/GenBank/DDBJ whole genome shotgun (WGS) entry which is preliminary data.</text>
</comment>
<organism evidence="3 4">
    <name type="scientific">Tateyamaria armeniaca</name>
    <dbReference type="NCBI Taxonomy" id="2518930"/>
    <lineage>
        <taxon>Bacteria</taxon>
        <taxon>Pseudomonadati</taxon>
        <taxon>Pseudomonadota</taxon>
        <taxon>Alphaproteobacteria</taxon>
        <taxon>Rhodobacterales</taxon>
        <taxon>Roseobacteraceae</taxon>
        <taxon>Tateyamaria</taxon>
    </lineage>
</organism>
<dbReference type="RefSeq" id="WP_407592611.1">
    <property type="nucleotide sequence ID" value="NZ_JBHDIY010000002.1"/>
</dbReference>
<feature type="signal peptide" evidence="2">
    <location>
        <begin position="1"/>
        <end position="19"/>
    </location>
</feature>
<protein>
    <recommendedName>
        <fullName evidence="5">Major facilitator superfamily (MFS) profile domain-containing protein</fullName>
    </recommendedName>
</protein>
<feature type="transmembrane region" description="Helical" evidence="1">
    <location>
        <begin position="115"/>
        <end position="140"/>
    </location>
</feature>
<feature type="transmembrane region" description="Helical" evidence="1">
    <location>
        <begin position="40"/>
        <end position="60"/>
    </location>
</feature>
<proteinExistence type="predicted"/>
<dbReference type="Proteomes" id="UP001627408">
    <property type="component" value="Unassembled WGS sequence"/>
</dbReference>